<feature type="domain" description="Retinoblastoma-associated protein N-terminal" evidence="2">
    <location>
        <begin position="63"/>
        <end position="205"/>
    </location>
</feature>
<proteinExistence type="predicted"/>
<dbReference type="GO" id="GO:0006357">
    <property type="term" value="P:regulation of transcription by RNA polymerase II"/>
    <property type="evidence" value="ECO:0007669"/>
    <property type="project" value="InterPro"/>
</dbReference>
<dbReference type="FunFam" id="1.10.472.10:FF:000048">
    <property type="entry name" value="Retinoblastoma-like 2, isoform CRA_a"/>
    <property type="match status" value="1"/>
</dbReference>
<gene>
    <name evidence="4" type="ORF">Z043_123335</name>
</gene>
<dbReference type="Gene3D" id="1.10.472.140">
    <property type="match status" value="1"/>
</dbReference>
<dbReference type="Gene3D" id="1.10.472.10">
    <property type="entry name" value="Cyclin-like"/>
    <property type="match status" value="2"/>
</dbReference>
<dbReference type="Pfam" id="PF01858">
    <property type="entry name" value="RB_A"/>
    <property type="match status" value="1"/>
</dbReference>
<dbReference type="InterPro" id="IPR002720">
    <property type="entry name" value="RB_A"/>
</dbReference>
<dbReference type="Proteomes" id="UP000034805">
    <property type="component" value="Unassembled WGS sequence"/>
</dbReference>
<dbReference type="PANTHER" id="PTHR13742:SF8">
    <property type="entry name" value="RETINOBLASTOMA-LIKE PROTEIN 2"/>
    <property type="match status" value="1"/>
</dbReference>
<dbReference type="AlphaFoldDB" id="A0A0P7TM86"/>
<dbReference type="Pfam" id="PF11934">
    <property type="entry name" value="DUF3452"/>
    <property type="match status" value="1"/>
</dbReference>
<evidence type="ECO:0000256" key="1">
    <source>
        <dbReference type="SAM" id="MobiDB-lite"/>
    </source>
</evidence>
<feature type="region of interest" description="Disordered" evidence="1">
    <location>
        <begin position="523"/>
        <end position="553"/>
    </location>
</feature>
<evidence type="ECO:0000313" key="5">
    <source>
        <dbReference type="Proteomes" id="UP000034805"/>
    </source>
</evidence>
<dbReference type="SMART" id="SM01368">
    <property type="entry name" value="RB_A"/>
    <property type="match status" value="1"/>
</dbReference>
<evidence type="ECO:0000259" key="2">
    <source>
        <dbReference type="SMART" id="SM01367"/>
    </source>
</evidence>
<dbReference type="GO" id="GO:0000785">
    <property type="term" value="C:chromatin"/>
    <property type="evidence" value="ECO:0007669"/>
    <property type="project" value="TreeGrafter"/>
</dbReference>
<dbReference type="InterPro" id="IPR036915">
    <property type="entry name" value="Cyclin-like_sf"/>
</dbReference>
<dbReference type="InterPro" id="IPR024599">
    <property type="entry name" value="RB_N"/>
</dbReference>
<dbReference type="GO" id="GO:2000134">
    <property type="term" value="P:negative regulation of G1/S transition of mitotic cell cycle"/>
    <property type="evidence" value="ECO:0007669"/>
    <property type="project" value="TreeGrafter"/>
</dbReference>
<comment type="caution">
    <text evidence="4">The sequence shown here is derived from an EMBL/GenBank/DDBJ whole genome shotgun (WGS) entry which is preliminary data.</text>
</comment>
<dbReference type="EMBL" id="JARO02013165">
    <property type="protein sequence ID" value="KPP58806.1"/>
    <property type="molecule type" value="Genomic_DNA"/>
</dbReference>
<protein>
    <submittedName>
        <fullName evidence="4">Uncharacterized protein</fullName>
    </submittedName>
</protein>
<name>A0A0P7TM86_SCLFO</name>
<evidence type="ECO:0000259" key="3">
    <source>
        <dbReference type="SMART" id="SM01368"/>
    </source>
</evidence>
<feature type="compositionally biased region" description="Polar residues" evidence="1">
    <location>
        <begin position="526"/>
        <end position="549"/>
    </location>
</feature>
<dbReference type="GO" id="GO:0005667">
    <property type="term" value="C:transcription regulator complex"/>
    <property type="evidence" value="ECO:0007669"/>
    <property type="project" value="TreeGrafter"/>
</dbReference>
<dbReference type="GO" id="GO:0030154">
    <property type="term" value="P:cell differentiation"/>
    <property type="evidence" value="ECO:0007669"/>
    <property type="project" value="TreeGrafter"/>
</dbReference>
<dbReference type="InterPro" id="IPR028309">
    <property type="entry name" value="RB_fam"/>
</dbReference>
<dbReference type="GO" id="GO:0005634">
    <property type="term" value="C:nucleus"/>
    <property type="evidence" value="ECO:0007669"/>
    <property type="project" value="InterPro"/>
</dbReference>
<dbReference type="GO" id="GO:0000977">
    <property type="term" value="F:RNA polymerase II transcription regulatory region sequence-specific DNA binding"/>
    <property type="evidence" value="ECO:0007669"/>
    <property type="project" value="TreeGrafter"/>
</dbReference>
<feature type="domain" description="Retinoblastoma-associated protein A-box" evidence="3">
    <location>
        <begin position="335"/>
        <end position="502"/>
    </location>
</feature>
<sequence>MSEEEEGLQRTRQGFEDLCRALNMDEEARTEAWKNYQNINKNYTLEGSELHWQACALYVACRTSVPTVGKGTAEGNYVSLTRILRCAELSLIEFFSKMKKWEDMANLPQEFRQRTDKLERNFTVSAVIFKKYVPIFQDIFRPPSDDPPRVQRGRKQRRHPCTVTEVFNFCWTLFVHAKGLPADFGSRDFKPGLGPLCFIEQLCKLHDGLVLEAKGVKEHFWKPFIRKLFDKKVLKGKEESLTGFLDPANFGDSFMSLGRVYEERVLSTGSLDERIFLGETANADIGTPGPCLCAGGMENTEQPLNRLLGAQTTSAPHPPTPLTGRRCAPDGGGGTPVSTAMQSVSRLHSLLAGLRNSPSERLATILRECVRDPSEAIAKVAAKYFRLAEALYYKILEAVIEQEKKRLGDSDLSVILEHDLFHRSLLVCCLEIVIFSYRPPGDFPRVIEIFDLPPYHFYKVIEVLVRAEEGLFREVVKHLNRIEEQVLESLAWSTGSPLWDSIREAKNHVPTCQEVMPAQNFEGADCSSSTVGSPLTPSRMSEPRTNTAGTARGENHKLTGVQVSHVVLPLYPRM</sequence>
<dbReference type="STRING" id="113540.ENSSFOP00015031370"/>
<dbReference type="SMART" id="SM01367">
    <property type="entry name" value="DUF3452"/>
    <property type="match status" value="1"/>
</dbReference>
<organism evidence="4 5">
    <name type="scientific">Scleropages formosus</name>
    <name type="common">Asian bonytongue</name>
    <name type="synonym">Osteoglossum formosum</name>
    <dbReference type="NCBI Taxonomy" id="113540"/>
    <lineage>
        <taxon>Eukaryota</taxon>
        <taxon>Metazoa</taxon>
        <taxon>Chordata</taxon>
        <taxon>Craniata</taxon>
        <taxon>Vertebrata</taxon>
        <taxon>Euteleostomi</taxon>
        <taxon>Actinopterygii</taxon>
        <taxon>Neopterygii</taxon>
        <taxon>Teleostei</taxon>
        <taxon>Osteoglossocephala</taxon>
        <taxon>Osteoglossomorpha</taxon>
        <taxon>Osteoglossiformes</taxon>
        <taxon>Osteoglossidae</taxon>
        <taxon>Scleropages</taxon>
    </lineage>
</organism>
<evidence type="ECO:0000313" key="4">
    <source>
        <dbReference type="EMBL" id="KPP58806.1"/>
    </source>
</evidence>
<dbReference type="SUPFAM" id="SSF47954">
    <property type="entry name" value="Cyclin-like"/>
    <property type="match status" value="1"/>
</dbReference>
<dbReference type="PANTHER" id="PTHR13742">
    <property type="entry name" value="RETINOBLASTOMA-ASSOCIATED PROTEIN RB -RELATED"/>
    <property type="match status" value="1"/>
</dbReference>
<accession>A0A0P7TM86</accession>
<reference evidence="4 5" key="1">
    <citation type="submission" date="2015-08" db="EMBL/GenBank/DDBJ databases">
        <title>The genome of the Asian arowana (Scleropages formosus).</title>
        <authorList>
            <person name="Tan M.H."/>
            <person name="Gan H.M."/>
            <person name="Croft L.J."/>
            <person name="Austin C.M."/>
        </authorList>
    </citation>
    <scope>NUCLEOTIDE SEQUENCE [LARGE SCALE GENOMIC DNA]</scope>
    <source>
        <strain evidence="4">Aro1</strain>
    </source>
</reference>